<evidence type="ECO:0000313" key="2">
    <source>
        <dbReference type="EMBL" id="AGL26364.1"/>
    </source>
</evidence>
<dbReference type="KEGG" id="mtuc:J113_06210"/>
<organism evidence="2 3">
    <name type="scientific">Mycobacterium tuberculosis CAS/NITR204</name>
    <dbReference type="NCBI Taxonomy" id="1310114"/>
    <lineage>
        <taxon>Bacteria</taxon>
        <taxon>Bacillati</taxon>
        <taxon>Actinomycetota</taxon>
        <taxon>Actinomycetes</taxon>
        <taxon>Mycobacteriales</taxon>
        <taxon>Mycobacteriaceae</taxon>
        <taxon>Mycobacterium</taxon>
        <taxon>Mycobacterium tuberculosis complex</taxon>
    </lineage>
</organism>
<name>R4M403_MYCTX</name>
<feature type="compositionally biased region" description="Basic and acidic residues" evidence="1">
    <location>
        <begin position="1"/>
        <end position="12"/>
    </location>
</feature>
<dbReference type="PATRIC" id="fig|1310114.3.peg.1286"/>
<dbReference type="AlphaFoldDB" id="R4M403"/>
<sequence length="63" mass="6839">MRDGGPSTRRDAAAAPTSRVRNKFTDVAEMLAAATSAPKEPLRRRVLARLRDLGQPIVLTVPL</sequence>
<protein>
    <submittedName>
        <fullName evidence="2">NADPH:adrenodoxin oxidoreductase fprB</fullName>
    </submittedName>
</protein>
<proteinExistence type="predicted"/>
<gene>
    <name evidence="2" type="ORF">J113_06210</name>
</gene>
<evidence type="ECO:0000313" key="3">
    <source>
        <dbReference type="Proteomes" id="UP000013548"/>
    </source>
</evidence>
<dbReference type="Proteomes" id="UP000013548">
    <property type="component" value="Chromosome"/>
</dbReference>
<evidence type="ECO:0000256" key="1">
    <source>
        <dbReference type="SAM" id="MobiDB-lite"/>
    </source>
</evidence>
<dbReference type="HOGENOM" id="CLU_2881134_0_0_11"/>
<feature type="region of interest" description="Disordered" evidence="1">
    <location>
        <begin position="1"/>
        <end position="20"/>
    </location>
</feature>
<dbReference type="BioCyc" id="MTUB1310114:G13A2-919-MONOMER"/>
<dbReference type="EMBL" id="CP005386">
    <property type="protein sequence ID" value="AGL26364.1"/>
    <property type="molecule type" value="Genomic_DNA"/>
</dbReference>
<accession>R4M403</accession>
<reference evidence="2 3" key="1">
    <citation type="journal article" date="2013" name="Genome Announc.">
        <title>Whole-Genome Sequences of Four Clinical Isolates of Mycobacterium tuberculosis from Tamil Nadu, South India.</title>
        <authorList>
            <person name="Narayanan S."/>
            <person name="Deshpande U."/>
        </authorList>
    </citation>
    <scope>NUCLEOTIDE SEQUENCE [LARGE SCALE GENOMIC DNA]</scope>
    <source>
        <strain evidence="2 3">CAS/NITR204</strain>
    </source>
</reference>